<evidence type="ECO:0000313" key="1">
    <source>
        <dbReference type="EMBL" id="CAG8512245.1"/>
    </source>
</evidence>
<organism evidence="1 2">
    <name type="scientific">Scutellospora calospora</name>
    <dbReference type="NCBI Taxonomy" id="85575"/>
    <lineage>
        <taxon>Eukaryota</taxon>
        <taxon>Fungi</taxon>
        <taxon>Fungi incertae sedis</taxon>
        <taxon>Mucoromycota</taxon>
        <taxon>Glomeromycotina</taxon>
        <taxon>Glomeromycetes</taxon>
        <taxon>Diversisporales</taxon>
        <taxon>Gigasporaceae</taxon>
        <taxon>Scutellospora</taxon>
    </lineage>
</organism>
<feature type="non-terminal residue" evidence="1">
    <location>
        <position position="1"/>
    </location>
</feature>
<reference evidence="1" key="1">
    <citation type="submission" date="2021-06" db="EMBL/GenBank/DDBJ databases">
        <authorList>
            <person name="Kallberg Y."/>
            <person name="Tangrot J."/>
            <person name="Rosling A."/>
        </authorList>
    </citation>
    <scope>NUCLEOTIDE SEQUENCE</scope>
    <source>
        <strain evidence="1">AU212A</strain>
    </source>
</reference>
<keyword evidence="2" id="KW-1185">Reference proteome</keyword>
<accession>A0ACA9L6V0</accession>
<evidence type="ECO:0000313" key="2">
    <source>
        <dbReference type="Proteomes" id="UP000789860"/>
    </source>
</evidence>
<dbReference type="Proteomes" id="UP000789860">
    <property type="component" value="Unassembled WGS sequence"/>
</dbReference>
<gene>
    <name evidence="1" type="ORF">SCALOS_LOCUS3710</name>
</gene>
<comment type="caution">
    <text evidence="1">The sequence shown here is derived from an EMBL/GenBank/DDBJ whole genome shotgun (WGS) entry which is preliminary data.</text>
</comment>
<protein>
    <submittedName>
        <fullName evidence="1">2625_t:CDS:1</fullName>
    </submittedName>
</protein>
<sequence>SILVLKSTLQQCRKNIITDFISDKVLESNLYYATSDLGKILRKFNSIIQEGKDTLLKIETDDAHIVCFDVSVCCRGNIAYFNRLGEILDYSDAPGVVMSYLLSCDLLKWNIPIFDVSEIVTSKLEKIEPISLLTNHIGKDQDEFSIASSSKSTDISLSLEIMNVESLDDKSKSSEIIEESKIQGHTSSVNDKPEISPDLLANNKPKSSNKEVNIQLESYPPEFLKNLTDDKKQNQACRCLRDGFKFSSEQVGVLIPNQRSGKNKTINLVEGNCRIAITKLPKSLEEEIIKEKAKRILQNRYRFSEDQVNALFTIPKTKVDIVQLPQIKPQQILQDKLSIRDIRAEAYALALSAKNVNADLLRLTHLCRELRNLNALLEIIESVNRKKAEAKRIDYLDEFTLELVKERLDVYDIKTLPDCQALADIIVIFCIRPAELKTFCAISSRRMGNPGKPEVKWFNKFLKDYDLIPKYLRKFGAVYSTVAHKAKNMTHAYTIARECLYHSSDNHTSSVQNYIVVNYRKRGILYKQVRRFHIYD</sequence>
<dbReference type="EMBL" id="CAJVPM010004367">
    <property type="protein sequence ID" value="CAG8512245.1"/>
    <property type="molecule type" value="Genomic_DNA"/>
</dbReference>
<proteinExistence type="predicted"/>
<name>A0ACA9L6V0_9GLOM</name>